<organism evidence="1 2">
    <name type="scientific">Amphibacillus indicireducens</name>
    <dbReference type="NCBI Taxonomy" id="1076330"/>
    <lineage>
        <taxon>Bacteria</taxon>
        <taxon>Bacillati</taxon>
        <taxon>Bacillota</taxon>
        <taxon>Bacilli</taxon>
        <taxon>Bacillales</taxon>
        <taxon>Bacillaceae</taxon>
        <taxon>Amphibacillus</taxon>
    </lineage>
</organism>
<dbReference type="SUPFAM" id="SSF158504">
    <property type="entry name" value="BH2638-like"/>
    <property type="match status" value="1"/>
</dbReference>
<name>A0ABP7VGU4_9BACI</name>
<dbReference type="NCBIfam" id="NF003353">
    <property type="entry name" value="PRK04387.1"/>
    <property type="match status" value="1"/>
</dbReference>
<evidence type="ECO:0000313" key="2">
    <source>
        <dbReference type="Proteomes" id="UP001501734"/>
    </source>
</evidence>
<accession>A0ABP7VGU4</accession>
<gene>
    <name evidence="1" type="ORF">GCM10022410_11600</name>
</gene>
<proteinExistence type="predicted"/>
<comment type="caution">
    <text evidence="1">The sequence shown here is derived from an EMBL/GenBank/DDBJ whole genome shotgun (WGS) entry which is preliminary data.</text>
</comment>
<dbReference type="InterPro" id="IPR023324">
    <property type="entry name" value="BH2638-like_sf"/>
</dbReference>
<dbReference type="RefSeq" id="WP_344911260.1">
    <property type="nucleotide sequence ID" value="NZ_BAABDL010000060.1"/>
</dbReference>
<dbReference type="EMBL" id="BAABDL010000060">
    <property type="protein sequence ID" value="GAA4066958.1"/>
    <property type="molecule type" value="Genomic_DNA"/>
</dbReference>
<reference evidence="2" key="1">
    <citation type="journal article" date="2019" name="Int. J. Syst. Evol. Microbiol.">
        <title>The Global Catalogue of Microorganisms (GCM) 10K type strain sequencing project: providing services to taxonomists for standard genome sequencing and annotation.</title>
        <authorList>
            <consortium name="The Broad Institute Genomics Platform"/>
            <consortium name="The Broad Institute Genome Sequencing Center for Infectious Disease"/>
            <person name="Wu L."/>
            <person name="Ma J."/>
        </authorList>
    </citation>
    <scope>NUCLEOTIDE SEQUENCE [LARGE SCALE GENOMIC DNA]</scope>
    <source>
        <strain evidence="2">JCM 17250</strain>
    </source>
</reference>
<dbReference type="Pfam" id="PF05256">
    <property type="entry name" value="UPF0223"/>
    <property type="match status" value="1"/>
</dbReference>
<dbReference type="Gene3D" id="1.10.220.80">
    <property type="entry name" value="BH2638-like"/>
    <property type="match status" value="1"/>
</dbReference>
<evidence type="ECO:0000313" key="1">
    <source>
        <dbReference type="EMBL" id="GAA4066958.1"/>
    </source>
</evidence>
<dbReference type="InterPro" id="IPR007920">
    <property type="entry name" value="UPF0223"/>
</dbReference>
<sequence>MNYHYPIDLSWSTEETIVVVEFLALIEKAYQGSVARQALLDQYQEFKKVIPSKSEEKTIGHAFEKTSGFSLYRTIQKARNEETKRISMK</sequence>
<keyword evidence="2" id="KW-1185">Reference proteome</keyword>
<dbReference type="Proteomes" id="UP001501734">
    <property type="component" value="Unassembled WGS sequence"/>
</dbReference>
<protein>
    <submittedName>
        <fullName evidence="1">UPF0223 family protein</fullName>
    </submittedName>
</protein>
<dbReference type="PIRSF" id="PIRSF037260">
    <property type="entry name" value="UPF0223"/>
    <property type="match status" value="1"/>
</dbReference>